<reference evidence="3" key="1">
    <citation type="submission" date="2016-02" db="EMBL/GenBank/DDBJ databases">
        <authorList>
            <person name="Holder M.E."/>
            <person name="Ajami N.J."/>
            <person name="Petrosino J.F."/>
        </authorList>
    </citation>
    <scope>NUCLEOTIDE SEQUENCE [LARGE SCALE GENOMIC DNA]</scope>
    <source>
        <strain evidence="3">CCUG 45958</strain>
    </source>
</reference>
<dbReference type="Pfam" id="PF00535">
    <property type="entry name" value="Glycos_transf_2"/>
    <property type="match status" value="1"/>
</dbReference>
<dbReference type="GO" id="GO:0016740">
    <property type="term" value="F:transferase activity"/>
    <property type="evidence" value="ECO:0007669"/>
    <property type="project" value="UniProtKB-KW"/>
</dbReference>
<evidence type="ECO:0000313" key="2">
    <source>
        <dbReference type="EMBL" id="AMD91499.1"/>
    </source>
</evidence>
<accession>A0A0X8JMI5</accession>
<dbReference type="PANTHER" id="PTHR43685">
    <property type="entry name" value="GLYCOSYLTRANSFERASE"/>
    <property type="match status" value="1"/>
</dbReference>
<evidence type="ECO:0000313" key="3">
    <source>
        <dbReference type="Proteomes" id="UP000069241"/>
    </source>
</evidence>
<dbReference type="KEGG" id="dfi:AXF13_04285"/>
<dbReference type="AlphaFoldDB" id="A0A0X8JMI5"/>
<keyword evidence="2" id="KW-0808">Transferase</keyword>
<name>A0A0X8JMI5_9BACT</name>
<keyword evidence="3" id="KW-1185">Reference proteome</keyword>
<feature type="domain" description="Glycosyltransferase 2-like" evidence="1">
    <location>
        <begin position="442"/>
        <end position="547"/>
    </location>
</feature>
<sequence>MSDVLPTQPSGSVALTVILICRGEEPPVACLEGLVQAGAGETAVLCCCPAGLESPVRAMGKSLLRRGALTGFDCLSPTPGEDWRMAVNAAAGAAGSPFLFFLSSDVLLEPGSLAPLLDRLAADSGLAGLNPLLLAPEGGPENNGPRRVRHLGSVADSQGRLHYLYEGLPAAHPLAARRRVFQLAHDAALLVRREDFLAVGGFRPGLEGLAGPDLCLRLRDTRGGFSTEPASRAVLRDAFDAWKTCGLWNSLLQRGRLEPDLLQPDYHCQVQADGLEYGLTPWLAEGPRDLPLEAAEGSSDAAWLRWRHAPEPAALLHLLRLLPPEKRAPAVSLCRELPSSLPRAFAWYTALAARLEAFGERENLSRFRDEARAWRTRARRFHHGLLRPGLRALAGAGLYACSLDNAPSVYDAWLELRENASPAEGPGVQDLRVERAWPEIAVLMPVWNPEPAFLRAALDSVLAQSYGHWQLCLADDASTRPEVPELLRSYAARDKRIRLVLRERNGHISRASNSALALADAPWAAFLDHDDLLAPDALLEVARHTAERPGLRLLYSDEDKIDVHGVRRTPVFKAAFDFDLHCTGHLSTYAVEILREVGGLRPGFEGSQDFDLSLRVTEKLRPEEIAHIPRILYHWRIHAGSTTAGVGAKPYVLEATRRALAESAQRRGLAATVMPAGKNNFFKLALAVPPELHCSVILLADAPGPLTPGLAKSLHGLARRLRLEMLWQPLHPSAQPAKQTGVGLRQEMRVLPFAGPHWATACRASAQAATGEVLLFLHAGLTPVGDCRPEQLAALALRPDLALVGGCVWKGGRLRHAGLYPDVTGLPFPLQRGAAPELLPSLCWGQLLLTRRALASSWCCMAVRRKDFLESGGFDPASGALAGADYGLRREGQGLFTLISPWGQWVLENGAGGVGEETLTPQARECFLRRWGDIVRGHGLRNPQLRAAPDYGWTLES</sequence>
<dbReference type="PANTHER" id="PTHR43685:SF2">
    <property type="entry name" value="GLYCOSYLTRANSFERASE 2-LIKE DOMAIN-CONTAINING PROTEIN"/>
    <property type="match status" value="1"/>
</dbReference>
<organism evidence="2 3">
    <name type="scientific">Desulfovibrio fairfieldensis</name>
    <dbReference type="NCBI Taxonomy" id="44742"/>
    <lineage>
        <taxon>Bacteria</taxon>
        <taxon>Pseudomonadati</taxon>
        <taxon>Thermodesulfobacteriota</taxon>
        <taxon>Desulfovibrionia</taxon>
        <taxon>Desulfovibrionales</taxon>
        <taxon>Desulfovibrionaceae</taxon>
        <taxon>Desulfovibrio</taxon>
    </lineage>
</organism>
<dbReference type="RefSeq" id="WP_062254712.1">
    <property type="nucleotide sequence ID" value="NZ_CP014229.1"/>
</dbReference>
<evidence type="ECO:0000259" key="1">
    <source>
        <dbReference type="Pfam" id="PF00535"/>
    </source>
</evidence>
<dbReference type="STRING" id="44742.AXF13_04285"/>
<dbReference type="InterPro" id="IPR001173">
    <property type="entry name" value="Glyco_trans_2-like"/>
</dbReference>
<dbReference type="Gene3D" id="3.90.550.10">
    <property type="entry name" value="Spore Coat Polysaccharide Biosynthesis Protein SpsA, Chain A"/>
    <property type="match status" value="3"/>
</dbReference>
<dbReference type="InterPro" id="IPR050834">
    <property type="entry name" value="Glycosyltransf_2"/>
</dbReference>
<dbReference type="SUPFAM" id="SSF53448">
    <property type="entry name" value="Nucleotide-diphospho-sugar transferases"/>
    <property type="match status" value="3"/>
</dbReference>
<dbReference type="InterPro" id="IPR029044">
    <property type="entry name" value="Nucleotide-diphossugar_trans"/>
</dbReference>
<proteinExistence type="predicted"/>
<gene>
    <name evidence="2" type="ORF">AXF13_04285</name>
</gene>
<dbReference type="Proteomes" id="UP000069241">
    <property type="component" value="Chromosome"/>
</dbReference>
<dbReference type="CDD" id="cd04184">
    <property type="entry name" value="GT2_RfbC_Mx_like"/>
    <property type="match status" value="1"/>
</dbReference>
<dbReference type="EMBL" id="CP014229">
    <property type="protein sequence ID" value="AMD91499.1"/>
    <property type="molecule type" value="Genomic_DNA"/>
</dbReference>
<protein>
    <submittedName>
        <fullName evidence="2">Glycosyl transferase family 2</fullName>
    </submittedName>
</protein>